<dbReference type="PANTHER" id="PTHR43861">
    <property type="entry name" value="TRANS-ACONITATE 2-METHYLTRANSFERASE-RELATED"/>
    <property type="match status" value="1"/>
</dbReference>
<dbReference type="PANTHER" id="PTHR43861:SF1">
    <property type="entry name" value="TRANS-ACONITATE 2-METHYLTRANSFERASE"/>
    <property type="match status" value="1"/>
</dbReference>
<protein>
    <submittedName>
        <fullName evidence="2">IIV6-235L_0 protein</fullName>
    </submittedName>
</protein>
<gene>
    <name evidence="2" type="primary">IIV6-235L_0</name>
    <name evidence="2" type="ORF">g.7094</name>
</gene>
<dbReference type="CDD" id="cd02440">
    <property type="entry name" value="AdoMet_MTases"/>
    <property type="match status" value="1"/>
</dbReference>
<organism evidence="2">
    <name type="scientific">Fopius arisanus</name>
    <dbReference type="NCBI Taxonomy" id="64838"/>
    <lineage>
        <taxon>Eukaryota</taxon>
        <taxon>Metazoa</taxon>
        <taxon>Ecdysozoa</taxon>
        <taxon>Arthropoda</taxon>
        <taxon>Hexapoda</taxon>
        <taxon>Insecta</taxon>
        <taxon>Pterygota</taxon>
        <taxon>Neoptera</taxon>
        <taxon>Endopterygota</taxon>
        <taxon>Hymenoptera</taxon>
        <taxon>Apocrita</taxon>
        <taxon>Ichneumonoidea</taxon>
        <taxon>Braconidae</taxon>
        <taxon>Opiinae</taxon>
        <taxon>Fopius</taxon>
    </lineage>
</organism>
<accession>A0A0C9QBJ0</accession>
<evidence type="ECO:0000259" key="1">
    <source>
        <dbReference type="Pfam" id="PF08242"/>
    </source>
</evidence>
<name>A0A0C9QBJ0_9HYME</name>
<proteinExistence type="predicted"/>
<dbReference type="InterPro" id="IPR013217">
    <property type="entry name" value="Methyltransf_12"/>
</dbReference>
<reference evidence="2" key="1">
    <citation type="submission" date="2015-01" db="EMBL/GenBank/DDBJ databases">
        <title>Transcriptome Assembly of Fopius arisanus.</title>
        <authorList>
            <person name="Geib S."/>
        </authorList>
    </citation>
    <scope>NUCLEOTIDE SEQUENCE</scope>
</reference>
<feature type="domain" description="Methyltransferase type 12" evidence="1">
    <location>
        <begin position="37"/>
        <end position="135"/>
    </location>
</feature>
<dbReference type="EMBL" id="GBYB01011768">
    <property type="protein sequence ID" value="JAG81535.1"/>
    <property type="molecule type" value="Transcribed_RNA"/>
</dbReference>
<dbReference type="InterPro" id="IPR029063">
    <property type="entry name" value="SAM-dependent_MTases_sf"/>
</dbReference>
<dbReference type="Gene3D" id="3.40.50.150">
    <property type="entry name" value="Vaccinia Virus protein VP39"/>
    <property type="match status" value="1"/>
</dbReference>
<dbReference type="AlphaFoldDB" id="A0A0C9QBJ0"/>
<dbReference type="SUPFAM" id="SSF53335">
    <property type="entry name" value="S-adenosyl-L-methionine-dependent methyltransferases"/>
    <property type="match status" value="1"/>
</dbReference>
<evidence type="ECO:0000313" key="2">
    <source>
        <dbReference type="EMBL" id="JAG81535.1"/>
    </source>
</evidence>
<dbReference type="Pfam" id="PF08242">
    <property type="entry name" value="Methyltransf_12"/>
    <property type="match status" value="1"/>
</dbReference>
<sequence length="286" mass="33111">MNNPEKYLASMWLQYRDAVEILEEFDDKFKSMKGKIVDIGCGPGKVSKDLLLPKIGENASVIGIDISPAMLKYAKVYCANEERITFTQLNIETPDLPDNLIGQFDHATAFYCLNWCRNMKVTMENIYNLLKPGGRTIALLNLHHNIFDFYLEQQKDPSFSVYMKDALKYIPPHYGCGNPEKKFRAQLEGAGFNVLHCSARSKVFTFQTMDHQLDFLWAVNPFLDRMPEDVKKRYRKDVEKRLRKKLQRITNENSDGYVNIDDYYAILVAVFEKPQVERSVDSDAHI</sequence>